<keyword evidence="3" id="KW-1185">Reference proteome</keyword>
<reference evidence="2" key="1">
    <citation type="submission" date="2021-03" db="EMBL/GenBank/DDBJ databases">
        <authorList>
            <person name="Tagirdzhanova G."/>
        </authorList>
    </citation>
    <scope>NUCLEOTIDE SEQUENCE</scope>
</reference>
<evidence type="ECO:0000313" key="3">
    <source>
        <dbReference type="Proteomes" id="UP000664534"/>
    </source>
</evidence>
<organism evidence="2 3">
    <name type="scientific">Imshaugia aleurites</name>
    <dbReference type="NCBI Taxonomy" id="172621"/>
    <lineage>
        <taxon>Eukaryota</taxon>
        <taxon>Fungi</taxon>
        <taxon>Dikarya</taxon>
        <taxon>Ascomycota</taxon>
        <taxon>Pezizomycotina</taxon>
        <taxon>Lecanoromycetes</taxon>
        <taxon>OSLEUM clade</taxon>
        <taxon>Lecanoromycetidae</taxon>
        <taxon>Lecanorales</taxon>
        <taxon>Lecanorineae</taxon>
        <taxon>Parmeliaceae</taxon>
        <taxon>Imshaugia</taxon>
    </lineage>
</organism>
<evidence type="ECO:0000313" key="2">
    <source>
        <dbReference type="EMBL" id="CAF9926267.1"/>
    </source>
</evidence>
<accession>A0A8H3FNS2</accession>
<dbReference type="AlphaFoldDB" id="A0A8H3FNS2"/>
<dbReference type="Proteomes" id="UP000664534">
    <property type="component" value="Unassembled WGS sequence"/>
</dbReference>
<proteinExistence type="predicted"/>
<feature type="compositionally biased region" description="Basic and acidic residues" evidence="1">
    <location>
        <begin position="32"/>
        <end position="46"/>
    </location>
</feature>
<protein>
    <submittedName>
        <fullName evidence="2">Uncharacterized protein</fullName>
    </submittedName>
</protein>
<sequence>MSTIRSPTNGTSRRNKEPKTGFARVPVAQGTELHERASGQKEDPRKVVNKGSYDLDPITQLEEPAVQRSETLW</sequence>
<gene>
    <name evidence="2" type="ORF">IMSHALPRED_006924</name>
</gene>
<feature type="region of interest" description="Disordered" evidence="1">
    <location>
        <begin position="1"/>
        <end position="73"/>
    </location>
</feature>
<feature type="compositionally biased region" description="Polar residues" evidence="1">
    <location>
        <begin position="1"/>
        <end position="12"/>
    </location>
</feature>
<dbReference type="EMBL" id="CAJPDT010000042">
    <property type="protein sequence ID" value="CAF9926267.1"/>
    <property type="molecule type" value="Genomic_DNA"/>
</dbReference>
<comment type="caution">
    <text evidence="2">The sequence shown here is derived from an EMBL/GenBank/DDBJ whole genome shotgun (WGS) entry which is preliminary data.</text>
</comment>
<evidence type="ECO:0000256" key="1">
    <source>
        <dbReference type="SAM" id="MobiDB-lite"/>
    </source>
</evidence>
<name>A0A8H3FNS2_9LECA</name>